<comment type="subcellular location">
    <subcellularLocation>
        <location evidence="5">Cell membrane</location>
        <topology evidence="5">Multi-pass membrane protein</topology>
    </subcellularLocation>
    <subcellularLocation>
        <location evidence="1">Membrane</location>
        <topology evidence="1">Multi-pass membrane protein</topology>
    </subcellularLocation>
</comment>
<feature type="transmembrane region" description="Helical" evidence="5">
    <location>
        <begin position="278"/>
        <end position="296"/>
    </location>
</feature>
<accession>A0A6M0RHX9</accession>
<dbReference type="Pfam" id="PF01925">
    <property type="entry name" value="TauE"/>
    <property type="match status" value="1"/>
</dbReference>
<comment type="similarity">
    <text evidence="5">Belongs to the 4-toluene sulfonate uptake permease (TSUP) (TC 2.A.102) family.</text>
</comment>
<evidence type="ECO:0000256" key="3">
    <source>
        <dbReference type="ARBA" id="ARBA00022989"/>
    </source>
</evidence>
<reference evidence="6 7" key="1">
    <citation type="journal article" date="2020" name="Microb. Ecol.">
        <title>Ecogenomics of the Marine Benthic Filamentous Cyanobacterium Adonisia.</title>
        <authorList>
            <person name="Walter J.M."/>
            <person name="Coutinho F.H."/>
            <person name="Leomil L."/>
            <person name="Hargreaves P.I."/>
            <person name="Campeao M.E."/>
            <person name="Vieira V.V."/>
            <person name="Silva B.S."/>
            <person name="Fistarol G.O."/>
            <person name="Salomon P.S."/>
            <person name="Sawabe T."/>
            <person name="Mino S."/>
            <person name="Hosokawa M."/>
            <person name="Miyashita H."/>
            <person name="Maruyama F."/>
            <person name="van Verk M.C."/>
            <person name="Dutilh B.E."/>
            <person name="Thompson C.C."/>
            <person name="Thompson F.L."/>
        </authorList>
    </citation>
    <scope>NUCLEOTIDE SEQUENCE [LARGE SCALE GENOMIC DNA]</scope>
    <source>
        <strain evidence="6 7">CCMR0081</strain>
    </source>
</reference>
<comment type="caution">
    <text evidence="5">Lacks conserved residue(s) required for the propagation of feature annotation.</text>
</comment>
<feature type="transmembrane region" description="Helical" evidence="5">
    <location>
        <begin position="302"/>
        <end position="320"/>
    </location>
</feature>
<dbReference type="PANTHER" id="PTHR31154">
    <property type="entry name" value="MEMBRANE TRANSPORTER PROTEIN"/>
    <property type="match status" value="1"/>
</dbReference>
<dbReference type="InterPro" id="IPR002781">
    <property type="entry name" value="TM_pro_TauE-like"/>
</dbReference>
<feature type="transmembrane region" description="Helical" evidence="5">
    <location>
        <begin position="222"/>
        <end position="239"/>
    </location>
</feature>
<protein>
    <recommendedName>
        <fullName evidence="5">Probable membrane transporter protein</fullName>
    </recommendedName>
</protein>
<dbReference type="RefSeq" id="WP_163666358.1">
    <property type="nucleotide sequence ID" value="NZ_QXHD01000004.1"/>
</dbReference>
<evidence type="ECO:0000313" key="6">
    <source>
        <dbReference type="EMBL" id="NEZ55848.1"/>
    </source>
</evidence>
<evidence type="ECO:0000256" key="2">
    <source>
        <dbReference type="ARBA" id="ARBA00022692"/>
    </source>
</evidence>
<evidence type="ECO:0000256" key="5">
    <source>
        <dbReference type="RuleBase" id="RU363041"/>
    </source>
</evidence>
<keyword evidence="7" id="KW-1185">Reference proteome</keyword>
<dbReference type="PANTHER" id="PTHR31154:SF4">
    <property type="entry name" value="MEMBRANE TRANSPORTER PROTEIN"/>
    <property type="match status" value="1"/>
</dbReference>
<dbReference type="GO" id="GO:0005886">
    <property type="term" value="C:plasma membrane"/>
    <property type="evidence" value="ECO:0007669"/>
    <property type="project" value="UniProtKB-SubCell"/>
</dbReference>
<feature type="transmembrane region" description="Helical" evidence="5">
    <location>
        <begin position="12"/>
        <end position="29"/>
    </location>
</feature>
<dbReference type="AlphaFoldDB" id="A0A6M0RHX9"/>
<feature type="transmembrane region" description="Helical" evidence="5">
    <location>
        <begin position="178"/>
        <end position="210"/>
    </location>
</feature>
<keyword evidence="3 5" id="KW-1133">Transmembrane helix</keyword>
<keyword evidence="2 5" id="KW-0812">Transmembrane</keyword>
<feature type="transmembrane region" description="Helical" evidence="5">
    <location>
        <begin position="112"/>
        <end position="132"/>
    </location>
</feature>
<keyword evidence="5" id="KW-1003">Cell membrane</keyword>
<evidence type="ECO:0000256" key="1">
    <source>
        <dbReference type="ARBA" id="ARBA00004141"/>
    </source>
</evidence>
<comment type="caution">
    <text evidence="6">The sequence shown here is derived from an EMBL/GenBank/DDBJ whole genome shotgun (WGS) entry which is preliminary data.</text>
</comment>
<gene>
    <name evidence="6" type="ORF">DXZ20_09210</name>
</gene>
<feature type="transmembrane region" description="Helical" evidence="5">
    <location>
        <begin position="251"/>
        <end position="271"/>
    </location>
</feature>
<keyword evidence="4 5" id="KW-0472">Membrane</keyword>
<feature type="transmembrane region" description="Helical" evidence="5">
    <location>
        <begin position="139"/>
        <end position="158"/>
    </location>
</feature>
<organism evidence="6 7">
    <name type="scientific">Adonisia turfae CCMR0081</name>
    <dbReference type="NCBI Taxonomy" id="2292702"/>
    <lineage>
        <taxon>Bacteria</taxon>
        <taxon>Bacillati</taxon>
        <taxon>Cyanobacteriota</taxon>
        <taxon>Adonisia</taxon>
        <taxon>Adonisia turfae</taxon>
    </lineage>
</organism>
<name>A0A6M0RHX9_9CYAN</name>
<evidence type="ECO:0000313" key="7">
    <source>
        <dbReference type="Proteomes" id="UP000481033"/>
    </source>
</evidence>
<evidence type="ECO:0000256" key="4">
    <source>
        <dbReference type="ARBA" id="ARBA00023136"/>
    </source>
</evidence>
<proteinExistence type="inferred from homology"/>
<feature type="transmembrane region" description="Helical" evidence="5">
    <location>
        <begin position="41"/>
        <end position="72"/>
    </location>
</feature>
<sequence length="326" mass="35510">MKALASAAKHKLSICLLIASFVWSVWFILLGPTSIINILQAYWPITLTMLFGSMVAGGTSMGGGAVAFPVLTKLLEVPPHEAKIFALAIQSVGMTAATLTIIAMKTKIDWRLIWWASNGGLIGIVIGTLLLEPRLPPDFIRLSFTMMTSSFGLVMVFIQLRNSERCILHPFWGHQERAIWWTTGFVGGIISGLVGSGIDIFAFSVMVLLFQMCESISTPTSVALMAINAIAGFVLHGLFLNDFGFPVREYWLASVPIVVVGAPIGAVLCSYAQRHHIAIVLLGLIFTELVSSLLLIPLTWNSLLASICVLTGFLCFYIWIAHAQVK</sequence>
<feature type="transmembrane region" description="Helical" evidence="5">
    <location>
        <begin position="84"/>
        <end position="106"/>
    </location>
</feature>
<dbReference type="Proteomes" id="UP000481033">
    <property type="component" value="Unassembled WGS sequence"/>
</dbReference>
<dbReference type="EMBL" id="QXHD01000004">
    <property type="protein sequence ID" value="NEZ55848.1"/>
    <property type="molecule type" value="Genomic_DNA"/>
</dbReference>